<dbReference type="NCBIfam" id="TIGR04104">
    <property type="entry name" value="cxxc_20_cxxc"/>
    <property type="match status" value="1"/>
</dbReference>
<reference evidence="2 3" key="1">
    <citation type="submission" date="2019-03" db="EMBL/GenBank/DDBJ databases">
        <title>Genomic Encyclopedia of Type Strains, Phase IV (KMG-IV): sequencing the most valuable type-strain genomes for metagenomic binning, comparative biology and taxonomic classification.</title>
        <authorList>
            <person name="Goeker M."/>
        </authorList>
    </citation>
    <scope>NUCLEOTIDE SEQUENCE [LARGE SCALE GENOMIC DNA]</scope>
    <source>
        <strain evidence="2 3">DSM 24979</strain>
    </source>
</reference>
<gene>
    <name evidence="2" type="ORF">EDD69_1105</name>
</gene>
<dbReference type="InterPro" id="IPR026369">
    <property type="entry name" value="CxxC_20_CxxC"/>
</dbReference>
<name>A0A4R1QKL6_9BACL</name>
<keyword evidence="1" id="KW-1133">Transmembrane helix</keyword>
<keyword evidence="1" id="KW-0812">Transmembrane</keyword>
<accession>A0A4R1QKL6</accession>
<keyword evidence="3" id="KW-1185">Reference proteome</keyword>
<dbReference type="RefSeq" id="WP_132948794.1">
    <property type="nucleotide sequence ID" value="NZ_SLUL01000010.1"/>
</dbReference>
<protein>
    <submittedName>
        <fullName evidence="2">CXXC-20-CXXC protein</fullName>
    </submittedName>
</protein>
<proteinExistence type="predicted"/>
<evidence type="ECO:0000313" key="3">
    <source>
        <dbReference type="Proteomes" id="UP000295658"/>
    </source>
</evidence>
<sequence>MPSCVNCNRKLSWTEIFKQTLLVNRYSLRCPNCKQQLFFTAKSKKKLFLVAATVPILLVLLTSFQIPTTISVITLIVYSLLVVLIVPFLVEVTNKEEALF</sequence>
<organism evidence="2 3">
    <name type="scientific">Thermolongibacillus altinsuensis</name>
    <dbReference type="NCBI Taxonomy" id="575256"/>
    <lineage>
        <taxon>Bacteria</taxon>
        <taxon>Bacillati</taxon>
        <taxon>Bacillota</taxon>
        <taxon>Bacilli</taxon>
        <taxon>Bacillales</taxon>
        <taxon>Anoxybacillaceae</taxon>
        <taxon>Thermolongibacillus</taxon>
    </lineage>
</organism>
<comment type="caution">
    <text evidence="2">The sequence shown here is derived from an EMBL/GenBank/DDBJ whole genome shotgun (WGS) entry which is preliminary data.</text>
</comment>
<feature type="transmembrane region" description="Helical" evidence="1">
    <location>
        <begin position="72"/>
        <end position="90"/>
    </location>
</feature>
<feature type="transmembrane region" description="Helical" evidence="1">
    <location>
        <begin position="47"/>
        <end position="66"/>
    </location>
</feature>
<dbReference type="OrthoDB" id="2418141at2"/>
<evidence type="ECO:0000256" key="1">
    <source>
        <dbReference type="SAM" id="Phobius"/>
    </source>
</evidence>
<keyword evidence="1" id="KW-0472">Membrane</keyword>
<dbReference type="Proteomes" id="UP000295658">
    <property type="component" value="Unassembled WGS sequence"/>
</dbReference>
<dbReference type="AlphaFoldDB" id="A0A4R1QKL6"/>
<dbReference type="EMBL" id="SLUL01000010">
    <property type="protein sequence ID" value="TCL48000.1"/>
    <property type="molecule type" value="Genomic_DNA"/>
</dbReference>
<evidence type="ECO:0000313" key="2">
    <source>
        <dbReference type="EMBL" id="TCL48000.1"/>
    </source>
</evidence>